<dbReference type="EMBL" id="JAGKHQ010000015">
    <property type="protein sequence ID" value="KAG7495895.1"/>
    <property type="molecule type" value="Genomic_DNA"/>
</dbReference>
<gene>
    <name evidence="2" type="ORF">JOB18_007607</name>
</gene>
<feature type="chain" id="PRO_5043372390" description="Secreted protein" evidence="1">
    <location>
        <begin position="19"/>
        <end position="66"/>
    </location>
</feature>
<evidence type="ECO:0000313" key="2">
    <source>
        <dbReference type="EMBL" id="KAG7495895.1"/>
    </source>
</evidence>
<protein>
    <recommendedName>
        <fullName evidence="4">Secreted protein</fullName>
    </recommendedName>
</protein>
<evidence type="ECO:0008006" key="4">
    <source>
        <dbReference type="Google" id="ProtNLM"/>
    </source>
</evidence>
<accession>A0AAV6QT12</accession>
<sequence length="66" mass="7486">MLALSMSMLLSLIPAVRLISVKIAIGSLEILRWFKHLMCEEEKSLLCKIVFVSVVASSWFTHHTQV</sequence>
<name>A0AAV6QT12_SOLSE</name>
<organism evidence="2 3">
    <name type="scientific">Solea senegalensis</name>
    <name type="common">Senegalese sole</name>
    <dbReference type="NCBI Taxonomy" id="28829"/>
    <lineage>
        <taxon>Eukaryota</taxon>
        <taxon>Metazoa</taxon>
        <taxon>Chordata</taxon>
        <taxon>Craniata</taxon>
        <taxon>Vertebrata</taxon>
        <taxon>Euteleostomi</taxon>
        <taxon>Actinopterygii</taxon>
        <taxon>Neopterygii</taxon>
        <taxon>Teleostei</taxon>
        <taxon>Neoteleostei</taxon>
        <taxon>Acanthomorphata</taxon>
        <taxon>Carangaria</taxon>
        <taxon>Pleuronectiformes</taxon>
        <taxon>Pleuronectoidei</taxon>
        <taxon>Soleidae</taxon>
        <taxon>Solea</taxon>
    </lineage>
</organism>
<evidence type="ECO:0000256" key="1">
    <source>
        <dbReference type="SAM" id="SignalP"/>
    </source>
</evidence>
<evidence type="ECO:0000313" key="3">
    <source>
        <dbReference type="Proteomes" id="UP000693946"/>
    </source>
</evidence>
<reference evidence="2 3" key="1">
    <citation type="journal article" date="2021" name="Sci. Rep.">
        <title>Chromosome anchoring in Senegalese sole (Solea senegalensis) reveals sex-associated markers and genome rearrangements in flatfish.</title>
        <authorList>
            <person name="Guerrero-Cozar I."/>
            <person name="Gomez-Garrido J."/>
            <person name="Berbel C."/>
            <person name="Martinez-Blanch J.F."/>
            <person name="Alioto T."/>
            <person name="Claros M.G."/>
            <person name="Gagnaire P.A."/>
            <person name="Manchado M."/>
        </authorList>
    </citation>
    <scope>NUCLEOTIDE SEQUENCE [LARGE SCALE GENOMIC DNA]</scope>
    <source>
        <strain evidence="2">Sse05_10M</strain>
    </source>
</reference>
<dbReference type="Proteomes" id="UP000693946">
    <property type="component" value="Linkage Group LG3"/>
</dbReference>
<proteinExistence type="predicted"/>
<comment type="caution">
    <text evidence="2">The sequence shown here is derived from an EMBL/GenBank/DDBJ whole genome shotgun (WGS) entry which is preliminary data.</text>
</comment>
<dbReference type="AlphaFoldDB" id="A0AAV6QT12"/>
<keyword evidence="1" id="KW-0732">Signal</keyword>
<feature type="signal peptide" evidence="1">
    <location>
        <begin position="1"/>
        <end position="18"/>
    </location>
</feature>
<keyword evidence="3" id="KW-1185">Reference proteome</keyword>